<name>A0A0K2SMU5_LIMPI</name>
<dbReference type="KEGG" id="lpil:LIP_2606"/>
<proteinExistence type="predicted"/>
<dbReference type="Proteomes" id="UP000065807">
    <property type="component" value="Chromosome"/>
</dbReference>
<evidence type="ECO:0000313" key="1">
    <source>
        <dbReference type="EMBL" id="BAS28436.1"/>
    </source>
</evidence>
<dbReference type="STRING" id="1555112.LIP_2606"/>
<gene>
    <name evidence="1" type="ORF">LIP_2606</name>
</gene>
<dbReference type="InterPro" id="IPR014198">
    <property type="entry name" value="Spore_III_AB"/>
</dbReference>
<dbReference type="Pfam" id="PF09548">
    <property type="entry name" value="Spore_III_AB"/>
    <property type="match status" value="1"/>
</dbReference>
<evidence type="ECO:0000313" key="2">
    <source>
        <dbReference type="Proteomes" id="UP000065807"/>
    </source>
</evidence>
<sequence length="171" mass="19048">MAEFGAGLAVLASTLAGQTLSWALSRRVRLLEAMEHGLALLEGEISYGQTPLPEACRRVAAQVGAPWDRFWVRVAAELGPPACRLPREAWLLGVDDLDRRAGLTPEDRVAIARLGDRLGVSDSRDQVRLLELTRRRLADHRRAAERRWEREARLWPFAGFSAGALVVLILY</sequence>
<organism evidence="1 2">
    <name type="scientific">Limnochorda pilosa</name>
    <dbReference type="NCBI Taxonomy" id="1555112"/>
    <lineage>
        <taxon>Bacteria</taxon>
        <taxon>Bacillati</taxon>
        <taxon>Bacillota</taxon>
        <taxon>Limnochordia</taxon>
        <taxon>Limnochordales</taxon>
        <taxon>Limnochordaceae</taxon>
        <taxon>Limnochorda</taxon>
    </lineage>
</organism>
<dbReference type="PIRSF" id="PIRSF021435">
    <property type="entry name" value="SpoIIIAB"/>
    <property type="match status" value="1"/>
</dbReference>
<keyword evidence="2" id="KW-1185">Reference proteome</keyword>
<reference evidence="2" key="2">
    <citation type="journal article" date="2016" name="Int. J. Syst. Evol. Microbiol.">
        <title>Complete genome sequence and cell structure of Limnochorda pilosa, a Gram-negative spore-former within the phylum Firmicutes.</title>
        <authorList>
            <person name="Watanabe M."/>
            <person name="Kojima H."/>
            <person name="Fukui M."/>
        </authorList>
    </citation>
    <scope>NUCLEOTIDE SEQUENCE [LARGE SCALE GENOMIC DNA]</scope>
    <source>
        <strain evidence="2">HC45</strain>
    </source>
</reference>
<accession>A0A0K2SMU5</accession>
<dbReference type="EMBL" id="AP014924">
    <property type="protein sequence ID" value="BAS28436.1"/>
    <property type="molecule type" value="Genomic_DNA"/>
</dbReference>
<protein>
    <submittedName>
        <fullName evidence="1">Stage III sporulation protein AB</fullName>
    </submittedName>
</protein>
<reference evidence="2" key="1">
    <citation type="submission" date="2015-07" db="EMBL/GenBank/DDBJ databases">
        <title>Complete genome sequence and phylogenetic analysis of Limnochorda pilosa.</title>
        <authorList>
            <person name="Watanabe M."/>
            <person name="Kojima H."/>
            <person name="Fukui M."/>
        </authorList>
    </citation>
    <scope>NUCLEOTIDE SEQUENCE [LARGE SCALE GENOMIC DNA]</scope>
    <source>
        <strain evidence="2">HC45</strain>
    </source>
</reference>
<dbReference type="AlphaFoldDB" id="A0A0K2SMU5"/>